<sequence>MCLRYVLGSRQNLTKTSSIVVVVLLFVVSVLAGSQDVLSAMETPTPFSKMGIDDNGAYINDFNPSASAELHNRIVSLVTNVPNLPDHTVKNFLEAYSRDSLIRERCSPPLQDFLSRINVPVRRWNSDGPWHASPIPFTPFLVAPDPYFFLDMHEHLGLGEDYILLYPTTGRVTGGLFFDMRQNLVCMISSWGRYPGRWPTESCSWGRLEDALAMYLKQYEVGKFLLPEQGNGTDVPVGLGMQNDFLKIYKYEELEDGVQRVTRHDVERTLTAYHSLLDAIVSRVPGAKIHDEPLVDKETLTRWAVGGFAAEFLSRARRPSFKYIAPGITTFDSDSFNSMMEIREKDEDNIELQKYRIGLDFEDEESGADWSEWASLPIFPGDTPVVLEGDGDRSYSSLMGDMSLTWYLTNEISGVYLRPEYNWGDTVKFVLPYSIGQKGHIEGGIMQRQPVCGHTVLYQHGSCPFFGEHSTRLFTLLDVWTEDIRSGAFSVGIDGVEGGMELYREADTEHPSIQTDVGICWQD</sequence>
<organism evidence="1 2">
    <name type="scientific">Marasmiellus scandens</name>
    <dbReference type="NCBI Taxonomy" id="2682957"/>
    <lineage>
        <taxon>Eukaryota</taxon>
        <taxon>Fungi</taxon>
        <taxon>Dikarya</taxon>
        <taxon>Basidiomycota</taxon>
        <taxon>Agaricomycotina</taxon>
        <taxon>Agaricomycetes</taxon>
        <taxon>Agaricomycetidae</taxon>
        <taxon>Agaricales</taxon>
        <taxon>Marasmiineae</taxon>
        <taxon>Omphalotaceae</taxon>
        <taxon>Marasmiellus</taxon>
    </lineage>
</organism>
<evidence type="ECO:0000313" key="2">
    <source>
        <dbReference type="Proteomes" id="UP001498398"/>
    </source>
</evidence>
<protein>
    <submittedName>
        <fullName evidence="1">Uncharacterized protein</fullName>
    </submittedName>
</protein>
<evidence type="ECO:0000313" key="1">
    <source>
        <dbReference type="EMBL" id="KAK7460540.1"/>
    </source>
</evidence>
<reference evidence="1 2" key="1">
    <citation type="submission" date="2024-01" db="EMBL/GenBank/DDBJ databases">
        <title>A draft genome for the cacao thread blight pathogen Marasmiellus scandens.</title>
        <authorList>
            <person name="Baruah I.K."/>
            <person name="Leung J."/>
            <person name="Bukari Y."/>
            <person name="Amoako-Attah I."/>
            <person name="Meinhardt L.W."/>
            <person name="Bailey B.A."/>
            <person name="Cohen S.P."/>
        </authorList>
    </citation>
    <scope>NUCLEOTIDE SEQUENCE [LARGE SCALE GENOMIC DNA]</scope>
    <source>
        <strain evidence="1 2">GH-19</strain>
    </source>
</reference>
<comment type="caution">
    <text evidence="1">The sequence shown here is derived from an EMBL/GenBank/DDBJ whole genome shotgun (WGS) entry which is preliminary data.</text>
</comment>
<name>A0ABR1JFW7_9AGAR</name>
<proteinExistence type="predicted"/>
<dbReference type="Proteomes" id="UP001498398">
    <property type="component" value="Unassembled WGS sequence"/>
</dbReference>
<gene>
    <name evidence="1" type="ORF">VKT23_009261</name>
</gene>
<dbReference type="EMBL" id="JBANRG010000015">
    <property type="protein sequence ID" value="KAK7460540.1"/>
    <property type="molecule type" value="Genomic_DNA"/>
</dbReference>
<keyword evidence="2" id="KW-1185">Reference proteome</keyword>
<accession>A0ABR1JFW7</accession>